<dbReference type="InterPro" id="IPR044730">
    <property type="entry name" value="RNase_H-like_dom_plant"/>
</dbReference>
<name>A0A7J6ER96_CANSA</name>
<dbReference type="InterPro" id="IPR002156">
    <property type="entry name" value="RNaseH_domain"/>
</dbReference>
<dbReference type="InterPro" id="IPR036397">
    <property type="entry name" value="RNaseH_sf"/>
</dbReference>
<dbReference type="PANTHER" id="PTHR47723:SF19">
    <property type="entry name" value="POLYNUCLEOTIDYL TRANSFERASE, RIBONUCLEASE H-LIKE SUPERFAMILY PROTEIN"/>
    <property type="match status" value="1"/>
</dbReference>
<comment type="caution">
    <text evidence="2">The sequence shown here is derived from an EMBL/GenBank/DDBJ whole genome shotgun (WGS) entry which is preliminary data.</text>
</comment>
<proteinExistence type="predicted"/>
<evidence type="ECO:0000313" key="5">
    <source>
        <dbReference type="Proteomes" id="UP000583929"/>
    </source>
</evidence>
<accession>A0A7J6ER96</accession>
<gene>
    <name evidence="2" type="ORF">F8388_015149</name>
    <name evidence="3" type="ORF">G4B88_010871</name>
</gene>
<keyword evidence="5" id="KW-1185">Reference proteome</keyword>
<dbReference type="InterPro" id="IPR012337">
    <property type="entry name" value="RNaseH-like_sf"/>
</dbReference>
<evidence type="ECO:0000313" key="3">
    <source>
        <dbReference type="EMBL" id="KAF4395407.1"/>
    </source>
</evidence>
<dbReference type="SUPFAM" id="SSF53098">
    <property type="entry name" value="Ribonuclease H-like"/>
    <property type="match status" value="1"/>
</dbReference>
<dbReference type="Proteomes" id="UP000525078">
    <property type="component" value="Unassembled WGS sequence"/>
</dbReference>
<dbReference type="InterPro" id="IPR053151">
    <property type="entry name" value="RNase_H-like"/>
</dbReference>
<dbReference type="GO" id="GO:0003676">
    <property type="term" value="F:nucleic acid binding"/>
    <property type="evidence" value="ECO:0007669"/>
    <property type="project" value="InterPro"/>
</dbReference>
<dbReference type="GO" id="GO:0004523">
    <property type="term" value="F:RNA-DNA hybrid ribonuclease activity"/>
    <property type="evidence" value="ECO:0007669"/>
    <property type="project" value="InterPro"/>
</dbReference>
<dbReference type="AlphaFoldDB" id="A0A7J6ER96"/>
<evidence type="ECO:0000259" key="1">
    <source>
        <dbReference type="Pfam" id="PF13456"/>
    </source>
</evidence>
<dbReference type="PANTHER" id="PTHR47723">
    <property type="entry name" value="OS05G0353850 PROTEIN"/>
    <property type="match status" value="1"/>
</dbReference>
<dbReference type="CDD" id="cd06222">
    <property type="entry name" value="RNase_H_like"/>
    <property type="match status" value="1"/>
</dbReference>
<organism evidence="2 4">
    <name type="scientific">Cannabis sativa</name>
    <name type="common">Hemp</name>
    <name type="synonym">Marijuana</name>
    <dbReference type="NCBI Taxonomy" id="3483"/>
    <lineage>
        <taxon>Eukaryota</taxon>
        <taxon>Viridiplantae</taxon>
        <taxon>Streptophyta</taxon>
        <taxon>Embryophyta</taxon>
        <taxon>Tracheophyta</taxon>
        <taxon>Spermatophyta</taxon>
        <taxon>Magnoliopsida</taxon>
        <taxon>eudicotyledons</taxon>
        <taxon>Gunneridae</taxon>
        <taxon>Pentapetalae</taxon>
        <taxon>rosids</taxon>
        <taxon>fabids</taxon>
        <taxon>Rosales</taxon>
        <taxon>Cannabaceae</taxon>
        <taxon>Cannabis</taxon>
    </lineage>
</organism>
<reference evidence="4 5" key="1">
    <citation type="journal article" date="2020" name="bioRxiv">
        <title>Sequence and annotation of 42 cannabis genomes reveals extensive copy number variation in cannabinoid synthesis and pathogen resistance genes.</title>
        <authorList>
            <person name="Mckernan K.J."/>
            <person name="Helbert Y."/>
            <person name="Kane L.T."/>
            <person name="Ebling H."/>
            <person name="Zhang L."/>
            <person name="Liu B."/>
            <person name="Eaton Z."/>
            <person name="Mclaughlin S."/>
            <person name="Kingan S."/>
            <person name="Baybayan P."/>
            <person name="Concepcion G."/>
            <person name="Jordan M."/>
            <person name="Riva A."/>
            <person name="Barbazuk W."/>
            <person name="Harkins T."/>
        </authorList>
    </citation>
    <scope>NUCLEOTIDE SEQUENCE [LARGE SCALE GENOMIC DNA]</scope>
    <source>
        <strain evidence="4 5">cv. Jamaican Lion 4</strain>
        <strain evidence="3">Father</strain>
        <strain evidence="2">Mother</strain>
        <tissue evidence="2">Leaf</tissue>
    </source>
</reference>
<evidence type="ECO:0000313" key="4">
    <source>
        <dbReference type="Proteomes" id="UP000525078"/>
    </source>
</evidence>
<protein>
    <recommendedName>
        <fullName evidence="1">RNase H type-1 domain-containing protein</fullName>
    </recommendedName>
</protein>
<dbReference type="Proteomes" id="UP000583929">
    <property type="component" value="Unassembled WGS sequence"/>
</dbReference>
<evidence type="ECO:0000313" key="2">
    <source>
        <dbReference type="EMBL" id="KAF4360826.1"/>
    </source>
</evidence>
<dbReference type="EMBL" id="JAATIP010000198">
    <property type="protein sequence ID" value="KAF4360826.1"/>
    <property type="molecule type" value="Genomic_DNA"/>
</dbReference>
<dbReference type="Gene3D" id="3.30.420.10">
    <property type="entry name" value="Ribonuclease H-like superfamily/Ribonuclease H"/>
    <property type="match status" value="1"/>
</dbReference>
<dbReference type="EMBL" id="JAATIQ010000040">
    <property type="protein sequence ID" value="KAF4395407.1"/>
    <property type="molecule type" value="Genomic_DNA"/>
</dbReference>
<sequence>MANIWSYHLWWAHGKKNYLHASNIRCGIRYGNAISSSVAICCGSKEDRRLMGWDGDLVRAVYNTKDAELIMNLPSGAWDIDDKIMWHYSKNVGHGTSGLGIVVRNGNGEVAYVVAKKIKQESFPLIAELHAIREGLQIGITRRLQRFQVESDCQQAINLICNQGDACHDCDGLL</sequence>
<feature type="domain" description="RNase H type-1" evidence="1">
    <location>
        <begin position="92"/>
        <end position="164"/>
    </location>
</feature>
<dbReference type="Pfam" id="PF13456">
    <property type="entry name" value="RVT_3"/>
    <property type="match status" value="1"/>
</dbReference>